<reference evidence="5" key="1">
    <citation type="submission" date="2016-04" db="EMBL/GenBank/DDBJ databases">
        <title>Comparative genomics of biotechnologically important yeasts.</title>
        <authorList>
            <consortium name="DOE Joint Genome Institute"/>
            <person name="Riley R."/>
            <person name="Haridas S."/>
            <person name="Wolfe K.H."/>
            <person name="Lopes M.R."/>
            <person name="Hittinger C.T."/>
            <person name="Goker M."/>
            <person name="Salamov A."/>
            <person name="Wisecaver J."/>
            <person name="Long T.M."/>
            <person name="Aerts A.L."/>
            <person name="Barry K."/>
            <person name="Choi C."/>
            <person name="Clum A."/>
            <person name="Coughlan A.Y."/>
            <person name="Deshpande S."/>
            <person name="Douglass A.P."/>
            <person name="Hanson S.J."/>
            <person name="Klenk H.-P."/>
            <person name="Labutti K."/>
            <person name="Lapidus A."/>
            <person name="Lindquist E."/>
            <person name="Lipzen A."/>
            <person name="Meier-Kolthoff J.P."/>
            <person name="Ohm R.A."/>
            <person name="Otillar R.P."/>
            <person name="Pangilinan J."/>
            <person name="Peng Y."/>
            <person name="Rokas A."/>
            <person name="Rosa C.A."/>
            <person name="Scheuner C."/>
            <person name="Sibirny A.A."/>
            <person name="Slot J.C."/>
            <person name="Stielow J.B."/>
            <person name="Sun H."/>
            <person name="Kurtzman C.P."/>
            <person name="Blackwell M."/>
            <person name="Grigoriev I.V."/>
            <person name="Jeffries T.W."/>
        </authorList>
    </citation>
    <scope>NUCLEOTIDE SEQUENCE [LARGE SCALE GENOMIC DNA]</scope>
    <source>
        <strain evidence="5">NRRL YB-2248</strain>
    </source>
</reference>
<sequence>MYASEQSKWVAFQFKDPFAANEFLVCNVAQGVYCRPNCDLGFSTISKKEVSFVDTIDQAVEKGCKPCKYCLPDENSHSNGLNEGSFVSIDLTLLVQTVEYVNEQIGFIKPLMKEDSEKSLLLKETIWKSKNANLRKRISSGFSGRNGSTSQGSNSAPDDLPMTRNEFDHLKLIDLACRHIALAAISTSLGASLVDHSEPSNTRRASSATSQTPMKKKRRRGGVLGFKELAAKSNLSPWHFHRVFKSVTGLTPKTYGDKCWAFINKLEERDPSERSRKNSIIINTRIANPTVSAEDNNETVENVQQGATLAIDSKPTILDSKKKVKKSQELHEQNPQMLFKSNFNLVSSDKLMTLPAFDNAEESSSPLDSDVIDHTSGNIQDDVPSSSSATSLFSIYDRMSVDPINNLVQIADDSTIFKNSAVPEVDSQMFKNENIPEAQLSSMPPSSTSSGPFDFLDDYSDLLAAPQTENQFYLPNQEPYDSTTMDTRYQYIANQQQNLQLELQQQYFINPDLLLDDLQTGLTTEPKISQANTFEHPPLKPQPSIDFFSNSDPTGLCFQFANTTDNSY</sequence>
<name>A0A1E4SXW6_9ASCO</name>
<feature type="region of interest" description="Disordered" evidence="2">
    <location>
        <begin position="193"/>
        <end position="219"/>
    </location>
</feature>
<dbReference type="GO" id="GO:0008270">
    <property type="term" value="F:zinc ion binding"/>
    <property type="evidence" value="ECO:0007669"/>
    <property type="project" value="InterPro"/>
</dbReference>
<keyword evidence="1" id="KW-0010">Activator</keyword>
<proteinExistence type="predicted"/>
<dbReference type="GO" id="GO:0006355">
    <property type="term" value="P:regulation of DNA-templated transcription"/>
    <property type="evidence" value="ECO:0007669"/>
    <property type="project" value="InterPro"/>
</dbReference>
<dbReference type="AlphaFoldDB" id="A0A1E4SXW6"/>
<keyword evidence="5" id="KW-1185">Reference proteome</keyword>
<dbReference type="InterPro" id="IPR035451">
    <property type="entry name" value="Ada-like_dom_sf"/>
</dbReference>
<dbReference type="Gene3D" id="1.10.10.60">
    <property type="entry name" value="Homeodomain-like"/>
    <property type="match status" value="1"/>
</dbReference>
<dbReference type="OrthoDB" id="2447880at2759"/>
<gene>
    <name evidence="4" type="ORF">CANARDRAFT_29216</name>
</gene>
<feature type="compositionally biased region" description="Polar residues" evidence="2">
    <location>
        <begin position="199"/>
        <end position="213"/>
    </location>
</feature>
<dbReference type="STRING" id="983967.A0A1E4SXW6"/>
<dbReference type="Pfam" id="PF02805">
    <property type="entry name" value="Ada_Zn_binding"/>
    <property type="match status" value="1"/>
</dbReference>
<accession>A0A1E4SXW6</accession>
<dbReference type="SUPFAM" id="SSF46689">
    <property type="entry name" value="Homeodomain-like"/>
    <property type="match status" value="1"/>
</dbReference>
<dbReference type="GO" id="GO:0008168">
    <property type="term" value="F:methyltransferase activity"/>
    <property type="evidence" value="ECO:0007669"/>
    <property type="project" value="InterPro"/>
</dbReference>
<feature type="compositionally biased region" description="Polar residues" evidence="2">
    <location>
        <begin position="140"/>
        <end position="156"/>
    </location>
</feature>
<dbReference type="InterPro" id="IPR009057">
    <property type="entry name" value="Homeodomain-like_sf"/>
</dbReference>
<dbReference type="EMBL" id="KV453857">
    <property type="protein sequence ID" value="ODV84333.1"/>
    <property type="molecule type" value="Genomic_DNA"/>
</dbReference>
<feature type="domain" description="Ada DNA repair metal-binding" evidence="3">
    <location>
        <begin position="8"/>
        <end position="73"/>
    </location>
</feature>
<protein>
    <recommendedName>
        <fullName evidence="3">Ada DNA repair metal-binding domain-containing protein</fullName>
    </recommendedName>
</protein>
<dbReference type="InterPro" id="IPR004026">
    <property type="entry name" value="Ada_DNA_repair_Zn-bd"/>
</dbReference>
<dbReference type="Proteomes" id="UP000094801">
    <property type="component" value="Unassembled WGS sequence"/>
</dbReference>
<evidence type="ECO:0000313" key="4">
    <source>
        <dbReference type="EMBL" id="ODV84333.1"/>
    </source>
</evidence>
<feature type="region of interest" description="Disordered" evidence="2">
    <location>
        <begin position="138"/>
        <end position="161"/>
    </location>
</feature>
<dbReference type="SUPFAM" id="SSF57884">
    <property type="entry name" value="Ada DNA repair protein, N-terminal domain (N-Ada 10)"/>
    <property type="match status" value="1"/>
</dbReference>
<organism evidence="4 5">
    <name type="scientific">[Candida] arabinofermentans NRRL YB-2248</name>
    <dbReference type="NCBI Taxonomy" id="983967"/>
    <lineage>
        <taxon>Eukaryota</taxon>
        <taxon>Fungi</taxon>
        <taxon>Dikarya</taxon>
        <taxon>Ascomycota</taxon>
        <taxon>Saccharomycotina</taxon>
        <taxon>Pichiomycetes</taxon>
        <taxon>Pichiales</taxon>
        <taxon>Pichiaceae</taxon>
        <taxon>Ogataea</taxon>
        <taxon>Ogataea/Candida clade</taxon>
    </lineage>
</organism>
<dbReference type="GO" id="GO:0006281">
    <property type="term" value="P:DNA repair"/>
    <property type="evidence" value="ECO:0007669"/>
    <property type="project" value="InterPro"/>
</dbReference>
<dbReference type="GO" id="GO:0003677">
    <property type="term" value="F:DNA binding"/>
    <property type="evidence" value="ECO:0007669"/>
    <property type="project" value="InterPro"/>
</dbReference>
<evidence type="ECO:0000259" key="3">
    <source>
        <dbReference type="Pfam" id="PF02805"/>
    </source>
</evidence>
<evidence type="ECO:0000256" key="1">
    <source>
        <dbReference type="ARBA" id="ARBA00023159"/>
    </source>
</evidence>
<evidence type="ECO:0000256" key="2">
    <source>
        <dbReference type="SAM" id="MobiDB-lite"/>
    </source>
</evidence>
<evidence type="ECO:0000313" key="5">
    <source>
        <dbReference type="Proteomes" id="UP000094801"/>
    </source>
</evidence>
<dbReference type="Gene3D" id="3.40.10.10">
    <property type="entry name" value="DNA Methylphosphotriester Repair Domain"/>
    <property type="match status" value="1"/>
</dbReference>